<dbReference type="EMBL" id="FYAH01000002">
    <property type="protein sequence ID" value="SMY16478.1"/>
    <property type="molecule type" value="Genomic_DNA"/>
</dbReference>
<dbReference type="AlphaFoldDB" id="A0A1Y6L1G2"/>
<gene>
    <name evidence="1" type="ORF">PAQU9191_01709</name>
</gene>
<name>A0A1Y6L1G2_9GAMM</name>
<dbReference type="RefSeq" id="WP_087820528.1">
    <property type="nucleotide sequence ID" value="NZ_FYAH01000002.1"/>
</dbReference>
<evidence type="ECO:0000313" key="1">
    <source>
        <dbReference type="EMBL" id="SMY16478.1"/>
    </source>
</evidence>
<dbReference type="Proteomes" id="UP000196485">
    <property type="component" value="Unassembled WGS sequence"/>
</dbReference>
<reference evidence="2" key="1">
    <citation type="submission" date="2017-06" db="EMBL/GenBank/DDBJ databases">
        <authorList>
            <person name="Rodrigo-Torres L."/>
            <person name="Arahal R. D."/>
            <person name="Lucena T."/>
        </authorList>
    </citation>
    <scope>NUCLEOTIDE SEQUENCE [LARGE SCALE GENOMIC DNA]</scope>
    <source>
        <strain evidence="2">type strain: CECT 9192</strain>
    </source>
</reference>
<evidence type="ECO:0000313" key="2">
    <source>
        <dbReference type="Proteomes" id="UP000196485"/>
    </source>
</evidence>
<proteinExistence type="predicted"/>
<accession>A0A1Y6L1G2</accession>
<organism evidence="1 2">
    <name type="scientific">Photobacterium aquimaris</name>
    <dbReference type="NCBI Taxonomy" id="512643"/>
    <lineage>
        <taxon>Bacteria</taxon>
        <taxon>Pseudomonadati</taxon>
        <taxon>Pseudomonadota</taxon>
        <taxon>Gammaproteobacteria</taxon>
        <taxon>Vibrionales</taxon>
        <taxon>Vibrionaceae</taxon>
        <taxon>Photobacterium</taxon>
    </lineage>
</organism>
<protein>
    <submittedName>
        <fullName evidence="1">Uncharacterized protein</fullName>
    </submittedName>
</protein>
<sequence>MTIIITKIAKRSPNIVTFINTGTHSINEVIDVDCSRDEILETIFSISFSCGFARSIDAIFETKLVQDIHHY</sequence>
<keyword evidence="2" id="KW-1185">Reference proteome</keyword>